<dbReference type="RefSeq" id="WP_121170449.1">
    <property type="nucleotide sequence ID" value="NZ_RBIE01000001.1"/>
</dbReference>
<keyword evidence="2" id="KW-1185">Reference proteome</keyword>
<protein>
    <submittedName>
        <fullName evidence="1">Spore coat polysaccharide biosynthesis protein SpsF</fullName>
    </submittedName>
</protein>
<gene>
    <name evidence="1" type="ORF">C7457_0924</name>
</gene>
<comment type="caution">
    <text evidence="1">The sequence shown here is derived from an EMBL/GenBank/DDBJ whole genome shotgun (WGS) entry which is preliminary data.</text>
</comment>
<organism evidence="1 2">
    <name type="scientific">Thermovibrio guaymasensis</name>
    <dbReference type="NCBI Taxonomy" id="240167"/>
    <lineage>
        <taxon>Bacteria</taxon>
        <taxon>Pseudomonadati</taxon>
        <taxon>Aquificota</taxon>
        <taxon>Aquificia</taxon>
        <taxon>Desulfurobacteriales</taxon>
        <taxon>Desulfurobacteriaceae</taxon>
        <taxon>Thermovibrio</taxon>
    </lineage>
</organism>
<dbReference type="SUPFAM" id="SSF53448">
    <property type="entry name" value="Nucleotide-diphospho-sugar transferases"/>
    <property type="match status" value="1"/>
</dbReference>
<dbReference type="Proteomes" id="UP000280881">
    <property type="component" value="Unassembled WGS sequence"/>
</dbReference>
<dbReference type="Pfam" id="PF02348">
    <property type="entry name" value="CTP_transf_3"/>
    <property type="match status" value="1"/>
</dbReference>
<dbReference type="EMBL" id="RBIE01000001">
    <property type="protein sequence ID" value="RKQ64034.1"/>
    <property type="molecule type" value="Genomic_DNA"/>
</dbReference>
<dbReference type="Gene3D" id="3.90.550.10">
    <property type="entry name" value="Spore Coat Polysaccharide Biosynthesis Protein SpsA, Chain A"/>
    <property type="match status" value="1"/>
</dbReference>
<dbReference type="GO" id="GO:0005829">
    <property type="term" value="C:cytosol"/>
    <property type="evidence" value="ECO:0007669"/>
    <property type="project" value="TreeGrafter"/>
</dbReference>
<sequence length="278" mass="32510">MRLAAIVQARTTSTRFPKKVLKDLPYGSGVTVLEQVIRRLKKSNMLDEIIVATTVNPEDDPIVEISRKEDVKCFRGSEKDVLERYYQCARKNNIDIIARITSDCPCIDWNIVDKAISKLLKDNLDYVGVERSYPHGCGDVEVFTFSTLELAHREANRDFEREHVCPYIYKTAPQKFRIALMKAETSLYAPDIRVTLDTPEDYALLCAVFEYLYPQKKFFTTKDIIELFLKKPWLKLINHRVIQKKIYDSFEEELEEAVKILELQELNRVKRFLEENCK</sequence>
<dbReference type="InterPro" id="IPR003329">
    <property type="entry name" value="Cytidylyl_trans"/>
</dbReference>
<dbReference type="OrthoDB" id="9815559at2"/>
<dbReference type="CDD" id="cd02518">
    <property type="entry name" value="GT2_SpsF"/>
    <property type="match status" value="1"/>
</dbReference>
<accession>A0A420W9S0</accession>
<evidence type="ECO:0000313" key="1">
    <source>
        <dbReference type="EMBL" id="RKQ64034.1"/>
    </source>
</evidence>
<reference evidence="1 2" key="1">
    <citation type="submission" date="2018-10" db="EMBL/GenBank/DDBJ databases">
        <title>Genomic Encyclopedia of Type Strains, Phase IV (KMG-IV): sequencing the most valuable type-strain genomes for metagenomic binning, comparative biology and taxonomic classification.</title>
        <authorList>
            <person name="Goeker M."/>
        </authorList>
    </citation>
    <scope>NUCLEOTIDE SEQUENCE [LARGE SCALE GENOMIC DNA]</scope>
    <source>
        <strain evidence="1 2">DSM 15521</strain>
    </source>
</reference>
<dbReference type="AlphaFoldDB" id="A0A420W9S0"/>
<evidence type="ECO:0000313" key="2">
    <source>
        <dbReference type="Proteomes" id="UP000280881"/>
    </source>
</evidence>
<dbReference type="PANTHER" id="PTHR42866">
    <property type="entry name" value="3-DEOXY-MANNO-OCTULOSONATE CYTIDYLYLTRANSFERASE"/>
    <property type="match status" value="1"/>
</dbReference>
<dbReference type="PANTHER" id="PTHR42866:SF1">
    <property type="entry name" value="SPORE COAT POLYSACCHARIDE BIOSYNTHESIS PROTEIN SPSF"/>
    <property type="match status" value="1"/>
</dbReference>
<proteinExistence type="predicted"/>
<dbReference type="InterPro" id="IPR029044">
    <property type="entry name" value="Nucleotide-diphossugar_trans"/>
</dbReference>
<name>A0A420W9S0_9BACT</name>